<protein>
    <submittedName>
        <fullName evidence="9">Rod shape-determining protein MreD</fullName>
    </submittedName>
</protein>
<dbReference type="GO" id="GO:0008360">
    <property type="term" value="P:regulation of cell shape"/>
    <property type="evidence" value="ECO:0007669"/>
    <property type="project" value="UniProtKB-KW"/>
</dbReference>
<feature type="transmembrane region" description="Helical" evidence="8">
    <location>
        <begin position="29"/>
        <end position="45"/>
    </location>
</feature>
<dbReference type="Proteomes" id="UP000033115">
    <property type="component" value="Chromosome"/>
</dbReference>
<keyword evidence="3" id="KW-1003">Cell membrane</keyword>
<keyword evidence="4 8" id="KW-0812">Transmembrane</keyword>
<feature type="transmembrane region" description="Helical" evidence="8">
    <location>
        <begin position="104"/>
        <end position="121"/>
    </location>
</feature>
<evidence type="ECO:0000256" key="1">
    <source>
        <dbReference type="ARBA" id="ARBA00004651"/>
    </source>
</evidence>
<dbReference type="AlphaFoldDB" id="A0A0E3K4P3"/>
<sequence length="163" mass="18888">MRKILVLFLLSILFFMLDNVIMPFLAIRTIYPSLLLVFCICYSIVNGKWEGLWLGVFCGILQDSYFINGFGVNAFTNMVICVIAGFIGENIFKEKSMIPIGSCFLLTLLKGLILVSILYLNKIYTDISSIFFISLYAMVISIIMYKKIYRLCGKQYMQRRWKF</sequence>
<reference evidence="9 10" key="1">
    <citation type="journal article" date="2015" name="J. Biotechnol.">
        <title>Complete genome sequence of a malodorant-producing acetogen, Clostridium scatologenes ATCC 25775(T).</title>
        <authorList>
            <person name="Zhu Z."/>
            <person name="Guo T."/>
            <person name="Zheng H."/>
            <person name="Song T."/>
            <person name="Ouyang P."/>
            <person name="Xie J."/>
        </authorList>
    </citation>
    <scope>NUCLEOTIDE SEQUENCE [LARGE SCALE GENOMIC DNA]</scope>
    <source>
        <strain evidence="9 10">ATCC 25775</strain>
    </source>
</reference>
<evidence type="ECO:0000256" key="2">
    <source>
        <dbReference type="ARBA" id="ARBA00007776"/>
    </source>
</evidence>
<evidence type="ECO:0000256" key="3">
    <source>
        <dbReference type="ARBA" id="ARBA00022475"/>
    </source>
</evidence>
<dbReference type="InterPro" id="IPR007227">
    <property type="entry name" value="Cell_shape_determining_MreD"/>
</dbReference>
<dbReference type="RefSeq" id="WP_029163333.1">
    <property type="nucleotide sequence ID" value="NZ_CP009933.1"/>
</dbReference>
<evidence type="ECO:0000256" key="5">
    <source>
        <dbReference type="ARBA" id="ARBA00022960"/>
    </source>
</evidence>
<evidence type="ECO:0000256" key="8">
    <source>
        <dbReference type="SAM" id="Phobius"/>
    </source>
</evidence>
<keyword evidence="10" id="KW-1185">Reference proteome</keyword>
<keyword evidence="7 8" id="KW-0472">Membrane</keyword>
<comment type="subcellular location">
    <subcellularLocation>
        <location evidence="1">Cell membrane</location>
        <topology evidence="1">Multi-pass membrane protein</topology>
    </subcellularLocation>
</comment>
<dbReference type="PIRSF" id="PIRSF037497">
    <property type="entry name" value="MreD_Clostridium/Treponema_prd"/>
    <property type="match status" value="1"/>
</dbReference>
<dbReference type="HOGENOM" id="CLU_132534_2_0_9"/>
<name>A0A0E3K4P3_CLOSL</name>
<dbReference type="Pfam" id="PF04093">
    <property type="entry name" value="MreD"/>
    <property type="match status" value="1"/>
</dbReference>
<evidence type="ECO:0000313" key="9">
    <source>
        <dbReference type="EMBL" id="AKA72087.1"/>
    </source>
</evidence>
<proteinExistence type="inferred from homology"/>
<dbReference type="InterPro" id="IPR017225">
    <property type="entry name" value="Cell_shape_determin_MreD_prd"/>
</dbReference>
<organism evidence="9 10">
    <name type="scientific">Clostridium scatologenes</name>
    <dbReference type="NCBI Taxonomy" id="1548"/>
    <lineage>
        <taxon>Bacteria</taxon>
        <taxon>Bacillati</taxon>
        <taxon>Bacillota</taxon>
        <taxon>Clostridia</taxon>
        <taxon>Eubacteriales</taxon>
        <taxon>Clostridiaceae</taxon>
        <taxon>Clostridium</taxon>
    </lineage>
</organism>
<keyword evidence="5" id="KW-0133">Cell shape</keyword>
<accession>A0A0E3K4P3</accession>
<evidence type="ECO:0000256" key="4">
    <source>
        <dbReference type="ARBA" id="ARBA00022692"/>
    </source>
</evidence>
<dbReference type="GO" id="GO:0005886">
    <property type="term" value="C:plasma membrane"/>
    <property type="evidence" value="ECO:0007669"/>
    <property type="project" value="UniProtKB-SubCell"/>
</dbReference>
<dbReference type="KEGG" id="csq:CSCA_4962"/>
<dbReference type="STRING" id="1548.CSCA_4962"/>
<dbReference type="EMBL" id="CP009933">
    <property type="protein sequence ID" value="AKA72087.1"/>
    <property type="molecule type" value="Genomic_DNA"/>
</dbReference>
<feature type="transmembrane region" description="Helical" evidence="8">
    <location>
        <begin position="74"/>
        <end position="92"/>
    </location>
</feature>
<evidence type="ECO:0000313" key="10">
    <source>
        <dbReference type="Proteomes" id="UP000033115"/>
    </source>
</evidence>
<evidence type="ECO:0000256" key="7">
    <source>
        <dbReference type="ARBA" id="ARBA00023136"/>
    </source>
</evidence>
<feature type="transmembrane region" description="Helical" evidence="8">
    <location>
        <begin position="127"/>
        <end position="145"/>
    </location>
</feature>
<gene>
    <name evidence="9" type="ORF">CSCA_4962</name>
</gene>
<comment type="similarity">
    <text evidence="2">Belongs to the MreD family.</text>
</comment>
<evidence type="ECO:0000256" key="6">
    <source>
        <dbReference type="ARBA" id="ARBA00022989"/>
    </source>
</evidence>
<keyword evidence="6 8" id="KW-1133">Transmembrane helix</keyword>
<dbReference type="NCBIfam" id="TIGR03426">
    <property type="entry name" value="shape_MreD"/>
    <property type="match status" value="1"/>
</dbReference>